<dbReference type="InParanoid" id="A0A067M8I6"/>
<organism evidence="10 11">
    <name type="scientific">Botryobasidium botryosum (strain FD-172 SS1)</name>
    <dbReference type="NCBI Taxonomy" id="930990"/>
    <lineage>
        <taxon>Eukaryota</taxon>
        <taxon>Fungi</taxon>
        <taxon>Dikarya</taxon>
        <taxon>Basidiomycota</taxon>
        <taxon>Agaricomycotina</taxon>
        <taxon>Agaricomycetes</taxon>
        <taxon>Cantharellales</taxon>
        <taxon>Botryobasidiaceae</taxon>
        <taxon>Botryobasidium</taxon>
    </lineage>
</organism>
<dbReference type="GO" id="GO:0016567">
    <property type="term" value="P:protein ubiquitination"/>
    <property type="evidence" value="ECO:0007669"/>
    <property type="project" value="InterPro"/>
</dbReference>
<dbReference type="STRING" id="930990.A0A067M8I6"/>
<evidence type="ECO:0000256" key="6">
    <source>
        <dbReference type="ARBA" id="ARBA00022833"/>
    </source>
</evidence>
<evidence type="ECO:0000313" key="10">
    <source>
        <dbReference type="EMBL" id="KDQ11844.1"/>
    </source>
</evidence>
<dbReference type="Gene3D" id="3.30.40.10">
    <property type="entry name" value="Zinc/RING finger domain, C3HC4 (zinc finger)"/>
    <property type="match status" value="1"/>
</dbReference>
<keyword evidence="4 7" id="KW-0863">Zinc-finger</keyword>
<dbReference type="PROSITE" id="PS50089">
    <property type="entry name" value="ZF_RING_2"/>
    <property type="match status" value="1"/>
</dbReference>
<keyword evidence="5" id="KW-0833">Ubl conjugation pathway</keyword>
<dbReference type="Pfam" id="PF22191">
    <property type="entry name" value="IBR_1"/>
    <property type="match status" value="1"/>
</dbReference>
<dbReference type="GO" id="GO:0008270">
    <property type="term" value="F:zinc ion binding"/>
    <property type="evidence" value="ECO:0007669"/>
    <property type="project" value="UniProtKB-KW"/>
</dbReference>
<evidence type="ECO:0000256" key="1">
    <source>
        <dbReference type="ARBA" id="ARBA00022679"/>
    </source>
</evidence>
<dbReference type="Pfam" id="PF00097">
    <property type="entry name" value="zf-C3HC4"/>
    <property type="match status" value="1"/>
</dbReference>
<keyword evidence="2" id="KW-0479">Metal-binding</keyword>
<reference evidence="11" key="1">
    <citation type="journal article" date="2014" name="Proc. Natl. Acad. Sci. U.S.A.">
        <title>Extensive sampling of basidiomycete genomes demonstrates inadequacy of the white-rot/brown-rot paradigm for wood decay fungi.</title>
        <authorList>
            <person name="Riley R."/>
            <person name="Salamov A.A."/>
            <person name="Brown D.W."/>
            <person name="Nagy L.G."/>
            <person name="Floudas D."/>
            <person name="Held B.W."/>
            <person name="Levasseur A."/>
            <person name="Lombard V."/>
            <person name="Morin E."/>
            <person name="Otillar R."/>
            <person name="Lindquist E.A."/>
            <person name="Sun H."/>
            <person name="LaButti K.M."/>
            <person name="Schmutz J."/>
            <person name="Jabbour D."/>
            <person name="Luo H."/>
            <person name="Baker S.E."/>
            <person name="Pisabarro A.G."/>
            <person name="Walton J.D."/>
            <person name="Blanchette R.A."/>
            <person name="Henrissat B."/>
            <person name="Martin F."/>
            <person name="Cullen D."/>
            <person name="Hibbett D.S."/>
            <person name="Grigoriev I.V."/>
        </authorList>
    </citation>
    <scope>NUCLEOTIDE SEQUENCE [LARGE SCALE GENOMIC DNA]</scope>
    <source>
        <strain evidence="11">FD-172 SS1</strain>
    </source>
</reference>
<dbReference type="SUPFAM" id="SSF57850">
    <property type="entry name" value="RING/U-box"/>
    <property type="match status" value="2"/>
</dbReference>
<dbReference type="InterPro" id="IPR031127">
    <property type="entry name" value="E3_UB_ligase_RBR"/>
</dbReference>
<dbReference type="PROSITE" id="PS00518">
    <property type="entry name" value="ZF_RING_1"/>
    <property type="match status" value="1"/>
</dbReference>
<dbReference type="InterPro" id="IPR001841">
    <property type="entry name" value="Znf_RING"/>
</dbReference>
<protein>
    <recommendedName>
        <fullName evidence="12">RING-type domain-containing protein</fullName>
    </recommendedName>
</protein>
<accession>A0A067M8I6</accession>
<dbReference type="EMBL" id="KL198054">
    <property type="protein sequence ID" value="KDQ11844.1"/>
    <property type="molecule type" value="Genomic_DNA"/>
</dbReference>
<dbReference type="CDD" id="cd22584">
    <property type="entry name" value="Rcat_RBR_unk"/>
    <property type="match status" value="1"/>
</dbReference>
<evidence type="ECO:0000259" key="9">
    <source>
        <dbReference type="PROSITE" id="PS51873"/>
    </source>
</evidence>
<dbReference type="OrthoDB" id="1431934at2759"/>
<dbReference type="SMART" id="SM00184">
    <property type="entry name" value="RING"/>
    <property type="match status" value="1"/>
</dbReference>
<feature type="domain" description="RING-type" evidence="8">
    <location>
        <begin position="23"/>
        <end position="71"/>
    </location>
</feature>
<evidence type="ECO:0000256" key="2">
    <source>
        <dbReference type="ARBA" id="ARBA00022723"/>
    </source>
</evidence>
<evidence type="ECO:0000256" key="4">
    <source>
        <dbReference type="ARBA" id="ARBA00022771"/>
    </source>
</evidence>
<dbReference type="InterPro" id="IPR013083">
    <property type="entry name" value="Znf_RING/FYVE/PHD"/>
</dbReference>
<sequence length="237" mass="27212">MRALIAGEEPDVSAGLDEETFTCGICFDVSPEDWAAKVDRCGHQYCPACMSAYMIARFEERRASLVCPVCSATDDETDPGVIGEDIARQVGLTTEYQQWNRLRLADALISAQCPNCNRTIKVNRGEYERTGKVSCFRMSCRDYQCGRCSTTVRMNEKHKCRGLFFLRFWRKRVRDDTAKLDKLMKKRDWKRCPGCQTPVEKTMGCDHMTCITPECKAHFCYRCGELIPEPDYDHDCF</sequence>
<evidence type="ECO:0000256" key="5">
    <source>
        <dbReference type="ARBA" id="ARBA00022786"/>
    </source>
</evidence>
<evidence type="ECO:0000256" key="7">
    <source>
        <dbReference type="PROSITE-ProRule" id="PRU00175"/>
    </source>
</evidence>
<evidence type="ECO:0000313" key="11">
    <source>
        <dbReference type="Proteomes" id="UP000027195"/>
    </source>
</evidence>
<keyword evidence="3" id="KW-0677">Repeat</keyword>
<dbReference type="PANTHER" id="PTHR11685">
    <property type="entry name" value="RBR FAMILY RING FINGER AND IBR DOMAIN-CONTAINING"/>
    <property type="match status" value="1"/>
</dbReference>
<dbReference type="HOGENOM" id="CLU_022048_2_0_1"/>
<dbReference type="Gene3D" id="1.20.120.1750">
    <property type="match status" value="1"/>
</dbReference>
<evidence type="ECO:0008006" key="12">
    <source>
        <dbReference type="Google" id="ProtNLM"/>
    </source>
</evidence>
<dbReference type="GO" id="GO:0004842">
    <property type="term" value="F:ubiquitin-protein transferase activity"/>
    <property type="evidence" value="ECO:0007669"/>
    <property type="project" value="InterPro"/>
</dbReference>
<proteinExistence type="predicted"/>
<dbReference type="InterPro" id="IPR018957">
    <property type="entry name" value="Znf_C3HC4_RING-type"/>
</dbReference>
<gene>
    <name evidence="10" type="ORF">BOTBODRAFT_34934</name>
</gene>
<dbReference type="InterPro" id="IPR017907">
    <property type="entry name" value="Znf_RING_CS"/>
</dbReference>
<dbReference type="PROSITE" id="PS51873">
    <property type="entry name" value="TRIAD"/>
    <property type="match status" value="1"/>
</dbReference>
<name>A0A067M8I6_BOTB1</name>
<keyword evidence="11" id="KW-1185">Reference proteome</keyword>
<dbReference type="AlphaFoldDB" id="A0A067M8I6"/>
<keyword evidence="6" id="KW-0862">Zinc</keyword>
<keyword evidence="1" id="KW-0808">Transferase</keyword>
<dbReference type="Proteomes" id="UP000027195">
    <property type="component" value="Unassembled WGS sequence"/>
</dbReference>
<feature type="domain" description="RING-type" evidence="9">
    <location>
        <begin position="19"/>
        <end position="237"/>
    </location>
</feature>
<evidence type="ECO:0000259" key="8">
    <source>
        <dbReference type="PROSITE" id="PS50089"/>
    </source>
</evidence>
<dbReference type="InterPro" id="IPR044066">
    <property type="entry name" value="TRIAD_supradom"/>
</dbReference>
<evidence type="ECO:0000256" key="3">
    <source>
        <dbReference type="ARBA" id="ARBA00022737"/>
    </source>
</evidence>